<sequence length="612" mass="68079">MKKYIVSVRSLLFVAMVGTVNAAEKKSHNAELHDAGTEVVYTAPAAHLDYLKKVDPSLVPSLRANPEALEEWQDDRFGIFVHWDHSSQVKASMSWGRGGAKPHHSRDGEQKGVPEEEYNKLAYTFNPTQFNADEWADLFAASGAKYVVFTAKHHAGFSMFDSAVTDFDIMSSPFKRDVCKELSAALHARGLKVGWYFSQPDWYEPRYREELPSQRFNDEFLFPQIRELLTHYGKIDILWFDGLGKHPDTWDSPRLLNMVRELQPHIVTNHRFAPRSYRMGDFDGPERQTGRFQTNRPWETCTVIGGKWGYGGESHPMSLQDSVALLVRCAGNGGNLLLNTGPRPTGEIIPEHAQRYREIGAWLKENGESIYATRGGPYKPGPWGCATRSKDGKTVYLHVLGKIVGNVLQLPALPAKIVEVQRLNGKPVKAAQKNGQLMVVVPTSSRDELDTVIALRLNQSIAEVPPIDTVRESLTVGAAVTSSSNKKEPASVIVASDATEFSEGIFVKSAWGPDKSDKTPWVKIAFKDAQSVQSLEIRQGKYGSLVRSDMGYTVEVRQNGDWKEVCKGDRLNIETGIVLKEPVVCDAIRFSFDSPSVSINSINAYAPIAVSN</sequence>
<evidence type="ECO:0000259" key="9">
    <source>
        <dbReference type="PROSITE" id="PS50022"/>
    </source>
</evidence>
<dbReference type="PANTHER" id="PTHR10030:SF37">
    <property type="entry name" value="ALPHA-L-FUCOSIDASE-RELATED"/>
    <property type="match status" value="1"/>
</dbReference>
<dbReference type="InterPro" id="IPR000421">
    <property type="entry name" value="FA58C"/>
</dbReference>
<dbReference type="AlphaFoldDB" id="A0A6C2UES8"/>
<gene>
    <name evidence="10" type="ORF">SCARR_00087</name>
</gene>
<protein>
    <recommendedName>
        <fullName evidence="3">alpha-L-fucosidase</fullName>
        <ecNumber evidence="3">3.2.1.51</ecNumber>
    </recommendedName>
</protein>
<dbReference type="InterPro" id="IPR057739">
    <property type="entry name" value="Glyco_hydro_29_N"/>
</dbReference>
<reference evidence="10 11" key="1">
    <citation type="submission" date="2019-04" db="EMBL/GenBank/DDBJ databases">
        <authorList>
            <person name="Van Vliet M D."/>
        </authorList>
    </citation>
    <scope>NUCLEOTIDE SEQUENCE [LARGE SCALE GENOMIC DNA]</scope>
    <source>
        <strain evidence="10 11">F21</strain>
    </source>
</reference>
<evidence type="ECO:0000256" key="1">
    <source>
        <dbReference type="ARBA" id="ARBA00004071"/>
    </source>
</evidence>
<dbReference type="Gene3D" id="3.20.20.80">
    <property type="entry name" value="Glycosidases"/>
    <property type="match status" value="1"/>
</dbReference>
<evidence type="ECO:0000256" key="5">
    <source>
        <dbReference type="ARBA" id="ARBA00022801"/>
    </source>
</evidence>
<dbReference type="Proteomes" id="UP000346198">
    <property type="component" value="Unassembled WGS sequence"/>
</dbReference>
<dbReference type="GO" id="GO:0004560">
    <property type="term" value="F:alpha-L-fucosidase activity"/>
    <property type="evidence" value="ECO:0007669"/>
    <property type="project" value="InterPro"/>
</dbReference>
<dbReference type="RefSeq" id="WP_168432861.1">
    <property type="nucleotide sequence ID" value="NZ_CAAHFH010000001.1"/>
</dbReference>
<evidence type="ECO:0000256" key="3">
    <source>
        <dbReference type="ARBA" id="ARBA00012662"/>
    </source>
</evidence>
<keyword evidence="4 8" id="KW-0732">Signal</keyword>
<dbReference type="PRINTS" id="PR00741">
    <property type="entry name" value="GLHYDRLASE29"/>
</dbReference>
<keyword evidence="5" id="KW-0378">Hydrolase</keyword>
<dbReference type="SUPFAM" id="SSF51445">
    <property type="entry name" value="(Trans)glycosidases"/>
    <property type="match status" value="1"/>
</dbReference>
<evidence type="ECO:0000313" key="10">
    <source>
        <dbReference type="EMBL" id="VGO18037.1"/>
    </source>
</evidence>
<dbReference type="Gene3D" id="2.60.120.260">
    <property type="entry name" value="Galactose-binding domain-like"/>
    <property type="match status" value="1"/>
</dbReference>
<evidence type="ECO:0000313" key="11">
    <source>
        <dbReference type="Proteomes" id="UP000346198"/>
    </source>
</evidence>
<comment type="similarity">
    <text evidence="2">Belongs to the glycosyl hydrolase 29 family.</text>
</comment>
<feature type="chain" id="PRO_5025390775" description="alpha-L-fucosidase" evidence="8">
    <location>
        <begin position="23"/>
        <end position="612"/>
    </location>
</feature>
<organism evidence="10 11">
    <name type="scientific">Pontiella sulfatireligans</name>
    <dbReference type="NCBI Taxonomy" id="2750658"/>
    <lineage>
        <taxon>Bacteria</taxon>
        <taxon>Pseudomonadati</taxon>
        <taxon>Kiritimatiellota</taxon>
        <taxon>Kiritimatiellia</taxon>
        <taxon>Kiritimatiellales</taxon>
        <taxon>Pontiellaceae</taxon>
        <taxon>Pontiella</taxon>
    </lineage>
</organism>
<dbReference type="InterPro" id="IPR000933">
    <property type="entry name" value="Glyco_hydro_29"/>
</dbReference>
<dbReference type="GO" id="GO:0006004">
    <property type="term" value="P:fucose metabolic process"/>
    <property type="evidence" value="ECO:0007669"/>
    <property type="project" value="InterPro"/>
</dbReference>
<dbReference type="EC" id="3.2.1.51" evidence="3"/>
<comment type="function">
    <text evidence="1">Alpha-L-fucosidase is responsible for hydrolyzing the alpha-1,6-linked fucose joined to the reducing-end N-acetylglucosamine of the carbohydrate moieties of glycoproteins.</text>
</comment>
<dbReference type="InterPro" id="IPR017853">
    <property type="entry name" value="GH"/>
</dbReference>
<keyword evidence="11" id="KW-1185">Reference proteome</keyword>
<accession>A0A6C2UES8</accession>
<feature type="domain" description="F5/8 type C" evidence="9">
    <location>
        <begin position="462"/>
        <end position="612"/>
    </location>
</feature>
<feature type="signal peptide" evidence="8">
    <location>
        <begin position="1"/>
        <end position="22"/>
    </location>
</feature>
<dbReference type="PROSITE" id="PS50022">
    <property type="entry name" value="FA58C_3"/>
    <property type="match status" value="1"/>
</dbReference>
<evidence type="ECO:0000256" key="8">
    <source>
        <dbReference type="SAM" id="SignalP"/>
    </source>
</evidence>
<evidence type="ECO:0000256" key="2">
    <source>
        <dbReference type="ARBA" id="ARBA00007951"/>
    </source>
</evidence>
<evidence type="ECO:0000256" key="6">
    <source>
        <dbReference type="ARBA" id="ARBA00023295"/>
    </source>
</evidence>
<feature type="region of interest" description="Disordered" evidence="7">
    <location>
        <begin position="93"/>
        <end position="113"/>
    </location>
</feature>
<keyword evidence="6" id="KW-0326">Glycosidase</keyword>
<evidence type="ECO:0000256" key="7">
    <source>
        <dbReference type="SAM" id="MobiDB-lite"/>
    </source>
</evidence>
<dbReference type="GO" id="GO:0016139">
    <property type="term" value="P:glycoside catabolic process"/>
    <property type="evidence" value="ECO:0007669"/>
    <property type="project" value="TreeGrafter"/>
</dbReference>
<dbReference type="EMBL" id="CAAHFH010000001">
    <property type="protein sequence ID" value="VGO18037.1"/>
    <property type="molecule type" value="Genomic_DNA"/>
</dbReference>
<dbReference type="GO" id="GO:0005764">
    <property type="term" value="C:lysosome"/>
    <property type="evidence" value="ECO:0007669"/>
    <property type="project" value="TreeGrafter"/>
</dbReference>
<name>A0A6C2UES8_9BACT</name>
<dbReference type="InterPro" id="IPR016286">
    <property type="entry name" value="FUC_metazoa-typ"/>
</dbReference>
<dbReference type="Pfam" id="PF01120">
    <property type="entry name" value="Alpha_L_fucos"/>
    <property type="match status" value="1"/>
</dbReference>
<proteinExistence type="inferred from homology"/>
<dbReference type="PANTHER" id="PTHR10030">
    <property type="entry name" value="ALPHA-L-FUCOSIDASE"/>
    <property type="match status" value="1"/>
</dbReference>
<dbReference type="SMART" id="SM00812">
    <property type="entry name" value="Alpha_L_fucos"/>
    <property type="match status" value="1"/>
</dbReference>
<evidence type="ECO:0000256" key="4">
    <source>
        <dbReference type="ARBA" id="ARBA00022729"/>
    </source>
</evidence>